<dbReference type="EMBL" id="JABEBT010000016">
    <property type="protein sequence ID" value="KAF7637916.1"/>
    <property type="molecule type" value="Genomic_DNA"/>
</dbReference>
<feature type="domain" description="ShKT" evidence="2">
    <location>
        <begin position="134"/>
        <end position="164"/>
    </location>
</feature>
<evidence type="ECO:0000313" key="3">
    <source>
        <dbReference type="EMBL" id="KAF7637916.1"/>
    </source>
</evidence>
<feature type="signal peptide" evidence="1">
    <location>
        <begin position="1"/>
        <end position="22"/>
    </location>
</feature>
<comment type="caution">
    <text evidence="3">The sequence shown here is derived from an EMBL/GenBank/DDBJ whole genome shotgun (WGS) entry which is preliminary data.</text>
</comment>
<feature type="domain" description="ShKT" evidence="2">
    <location>
        <begin position="196"/>
        <end position="232"/>
    </location>
</feature>
<dbReference type="OrthoDB" id="5840415at2759"/>
<name>A0A8S9ZWC7_9BILA</name>
<protein>
    <submittedName>
        <fullName evidence="3">ShKT domain-containing protein</fullName>
    </submittedName>
</protein>
<gene>
    <name evidence="3" type="ORF">Mgra_00002619</name>
</gene>
<sequence>MLLNNLINIIYFLLILIKIINSQYCLNNEYKEEVCENHLPIDVCLTIFGSRKNNEKRPKLCENSYLQNEALLCAKHCYQCCERQEHSCPDLRKNCFKRRRDGICWENIEEKINECPGTCGLCGRKKWKWNENWMCKDTNWECSDMESFCLFDERVRLLCPKTCQKFWSIDIGFEKPCELERKLYEFRFEKPPEEEDCTDTRNDCFNDIFFCEMPNYFYKLKDECPKTCAHCKPKGHKCFDKNNKKCIEWQSHKHRPFCYNHKNTKGIKFHYCAKTCNLC</sequence>
<proteinExistence type="predicted"/>
<dbReference type="AlphaFoldDB" id="A0A8S9ZWC7"/>
<feature type="chain" id="PRO_5035779919" evidence="1">
    <location>
        <begin position="23"/>
        <end position="279"/>
    </location>
</feature>
<organism evidence="3 4">
    <name type="scientific">Meloidogyne graminicola</name>
    <dbReference type="NCBI Taxonomy" id="189291"/>
    <lineage>
        <taxon>Eukaryota</taxon>
        <taxon>Metazoa</taxon>
        <taxon>Ecdysozoa</taxon>
        <taxon>Nematoda</taxon>
        <taxon>Chromadorea</taxon>
        <taxon>Rhabditida</taxon>
        <taxon>Tylenchina</taxon>
        <taxon>Tylenchomorpha</taxon>
        <taxon>Tylenchoidea</taxon>
        <taxon>Meloidogynidae</taxon>
        <taxon>Meloidogyninae</taxon>
        <taxon>Meloidogyne</taxon>
    </lineage>
</organism>
<feature type="domain" description="ShKT" evidence="2">
    <location>
        <begin position="87"/>
        <end position="123"/>
    </location>
</feature>
<reference evidence="3" key="1">
    <citation type="journal article" date="2020" name="Ecol. Evol.">
        <title>Genome structure and content of the rice root-knot nematode (Meloidogyne graminicola).</title>
        <authorList>
            <person name="Phan N.T."/>
            <person name="Danchin E.G.J."/>
            <person name="Klopp C."/>
            <person name="Perfus-Barbeoch L."/>
            <person name="Kozlowski D.K."/>
            <person name="Koutsovoulos G.D."/>
            <person name="Lopez-Roques C."/>
            <person name="Bouchez O."/>
            <person name="Zahm M."/>
            <person name="Besnard G."/>
            <person name="Bellafiore S."/>
        </authorList>
    </citation>
    <scope>NUCLEOTIDE SEQUENCE</scope>
    <source>
        <strain evidence="3">VN-18</strain>
    </source>
</reference>
<dbReference type="Pfam" id="PF01549">
    <property type="entry name" value="ShK"/>
    <property type="match status" value="3"/>
</dbReference>
<keyword evidence="1" id="KW-0732">Signal</keyword>
<dbReference type="InterPro" id="IPR003582">
    <property type="entry name" value="ShKT_dom"/>
</dbReference>
<keyword evidence="4" id="KW-1185">Reference proteome</keyword>
<evidence type="ECO:0000259" key="2">
    <source>
        <dbReference type="SMART" id="SM00254"/>
    </source>
</evidence>
<feature type="domain" description="ShKT" evidence="2">
    <location>
        <begin position="237"/>
        <end position="279"/>
    </location>
</feature>
<dbReference type="Proteomes" id="UP000605970">
    <property type="component" value="Unassembled WGS sequence"/>
</dbReference>
<evidence type="ECO:0000313" key="4">
    <source>
        <dbReference type="Proteomes" id="UP000605970"/>
    </source>
</evidence>
<evidence type="ECO:0000256" key="1">
    <source>
        <dbReference type="SAM" id="SignalP"/>
    </source>
</evidence>
<accession>A0A8S9ZWC7</accession>
<dbReference type="SMART" id="SM00254">
    <property type="entry name" value="ShKT"/>
    <property type="match status" value="4"/>
</dbReference>